<name>A0A251XW78_9MICO</name>
<accession>A0A251XW78</accession>
<dbReference type="InterPro" id="IPR048493">
    <property type="entry name" value="DUF1980_N"/>
</dbReference>
<feature type="compositionally biased region" description="Basic residues" evidence="1">
    <location>
        <begin position="30"/>
        <end position="40"/>
    </location>
</feature>
<proteinExistence type="predicted"/>
<feature type="domain" description="DUF1980" evidence="3">
    <location>
        <begin position="52"/>
        <end position="115"/>
    </location>
</feature>
<dbReference type="InterPro" id="IPR048447">
    <property type="entry name" value="DUF1980_C"/>
</dbReference>
<dbReference type="Pfam" id="PF09323">
    <property type="entry name" value="DUF1980"/>
    <property type="match status" value="1"/>
</dbReference>
<dbReference type="PANTHER" id="PTHR40047:SF1">
    <property type="entry name" value="UPF0703 PROTEIN YCGQ"/>
    <property type="match status" value="1"/>
</dbReference>
<dbReference type="InterPro" id="IPR015402">
    <property type="entry name" value="DUF1980"/>
</dbReference>
<evidence type="ECO:0000256" key="1">
    <source>
        <dbReference type="SAM" id="MobiDB-lite"/>
    </source>
</evidence>
<evidence type="ECO:0000259" key="4">
    <source>
        <dbReference type="Pfam" id="PF21537"/>
    </source>
</evidence>
<feature type="region of interest" description="Disordered" evidence="1">
    <location>
        <begin position="104"/>
        <end position="138"/>
    </location>
</feature>
<feature type="compositionally biased region" description="Basic and acidic residues" evidence="1">
    <location>
        <begin position="1"/>
        <end position="18"/>
    </location>
</feature>
<protein>
    <recommendedName>
        <fullName evidence="7">TIGR03943 family protein</fullName>
    </recommendedName>
</protein>
<dbReference type="AlphaFoldDB" id="A0A251XW78"/>
<feature type="transmembrane region" description="Helical" evidence="2">
    <location>
        <begin position="153"/>
        <end position="172"/>
    </location>
</feature>
<feature type="region of interest" description="Disordered" evidence="1">
    <location>
        <begin position="1"/>
        <end position="40"/>
    </location>
</feature>
<feature type="compositionally biased region" description="Low complexity" evidence="1">
    <location>
        <begin position="117"/>
        <end position="138"/>
    </location>
</feature>
<dbReference type="Proteomes" id="UP000195106">
    <property type="component" value="Unassembled WGS sequence"/>
</dbReference>
<gene>
    <name evidence="5" type="ORF">CMsap09_12870</name>
</gene>
<keyword evidence="2" id="KW-1133">Transmembrane helix</keyword>
<evidence type="ECO:0000259" key="3">
    <source>
        <dbReference type="Pfam" id="PF09323"/>
    </source>
</evidence>
<feature type="transmembrane region" description="Helical" evidence="2">
    <location>
        <begin position="42"/>
        <end position="65"/>
    </location>
</feature>
<evidence type="ECO:0000256" key="2">
    <source>
        <dbReference type="SAM" id="Phobius"/>
    </source>
</evidence>
<keyword evidence="2" id="KW-0472">Membrane</keyword>
<dbReference type="Pfam" id="PF21537">
    <property type="entry name" value="DUF1980_C"/>
    <property type="match status" value="1"/>
</dbReference>
<reference evidence="5 6" key="1">
    <citation type="submission" date="2016-08" db="EMBL/GenBank/DDBJ databases">
        <title>Genome sequence of Clavibacter michiganensis spp. strain CASJ009.</title>
        <authorList>
            <person name="Thapa S.P."/>
            <person name="Coaker G."/>
        </authorList>
    </citation>
    <scope>NUCLEOTIDE SEQUENCE [LARGE SCALE GENOMIC DNA]</scope>
    <source>
        <strain evidence="5">CASJ009</strain>
    </source>
</reference>
<feature type="compositionally biased region" description="Basic and acidic residues" evidence="1">
    <location>
        <begin position="104"/>
        <end position="116"/>
    </location>
</feature>
<evidence type="ECO:0008006" key="7">
    <source>
        <dbReference type="Google" id="ProtNLM"/>
    </source>
</evidence>
<dbReference type="InterPro" id="IPR052955">
    <property type="entry name" value="UPF0703_membrane_permease"/>
</dbReference>
<dbReference type="EMBL" id="MDHJ01000001">
    <property type="protein sequence ID" value="OUE09832.1"/>
    <property type="molecule type" value="Genomic_DNA"/>
</dbReference>
<dbReference type="PANTHER" id="PTHR40047">
    <property type="entry name" value="UPF0703 PROTEIN YCGQ"/>
    <property type="match status" value="1"/>
</dbReference>
<evidence type="ECO:0000313" key="5">
    <source>
        <dbReference type="EMBL" id="OUE09832.1"/>
    </source>
</evidence>
<dbReference type="NCBIfam" id="TIGR03943">
    <property type="entry name" value="TIGR03943 family putative permease subunit"/>
    <property type="match status" value="1"/>
</dbReference>
<feature type="transmembrane region" description="Helical" evidence="2">
    <location>
        <begin position="77"/>
        <end position="98"/>
    </location>
</feature>
<evidence type="ECO:0000313" key="6">
    <source>
        <dbReference type="Proteomes" id="UP000195106"/>
    </source>
</evidence>
<organism evidence="5 6">
    <name type="scientific">Clavibacter michiganensis</name>
    <dbReference type="NCBI Taxonomy" id="28447"/>
    <lineage>
        <taxon>Bacteria</taxon>
        <taxon>Bacillati</taxon>
        <taxon>Actinomycetota</taxon>
        <taxon>Actinomycetes</taxon>
        <taxon>Micrococcales</taxon>
        <taxon>Microbacteriaceae</taxon>
        <taxon>Clavibacter</taxon>
    </lineage>
</organism>
<feature type="domain" description="DUF1980" evidence="4">
    <location>
        <begin position="224"/>
        <end position="324"/>
    </location>
</feature>
<comment type="caution">
    <text evidence="5">The sequence shown here is derived from an EMBL/GenBank/DDBJ whole genome shotgun (WGS) entry which is preliminary data.</text>
</comment>
<keyword evidence="2" id="KW-0812">Transmembrane</keyword>
<sequence>MRSPDDRMHADPTADGRIADVPTTASGSRGTRRARRRRAAGGRASSTVGLVLLAACIVSTLWLTVTGQLGLYIHPRYFVFTAIMAVIGLVATVAGFALRPAEAAAEHDHDHDHDHGPAALGDAAAPSSAGSGSGSESAVASARRRRASLRSRASRLAVAGVVTVTVVAVLVLPPRTLTTSTVTQRALNSSTVASDAAPDEELLGTSDFSTLGVKDWSQLLAQTTDPTFFTSKSVDITGFVSADPDDPDDVFYVTRFVVTCCAVDAQPVGVPVYQPGWASTLETDEWVEVTGPFASNPSARSRQPLAVMPATVEQVEQPADPYVY</sequence>